<feature type="binding site" evidence="7">
    <location>
        <position position="421"/>
    </location>
    <ligand>
        <name>Mg(2+)</name>
        <dbReference type="ChEBI" id="CHEBI:18420"/>
        <label>2</label>
    </ligand>
</feature>
<dbReference type="InterPro" id="IPR002313">
    <property type="entry name" value="Lys-tRNA-ligase_II"/>
</dbReference>
<dbReference type="AlphaFoldDB" id="A0A917BFL0"/>
<dbReference type="Gene3D" id="2.40.50.140">
    <property type="entry name" value="Nucleic acid-binding proteins"/>
    <property type="match status" value="1"/>
</dbReference>
<keyword evidence="2 7" id="KW-0479">Metal-binding</keyword>
<reference evidence="10" key="1">
    <citation type="journal article" date="2014" name="Int. J. Syst. Evol. Microbiol.">
        <title>Complete genome sequence of Corynebacterium casei LMG S-19264T (=DSM 44701T), isolated from a smear-ripened cheese.</title>
        <authorList>
            <consortium name="US DOE Joint Genome Institute (JGI-PGF)"/>
            <person name="Walter F."/>
            <person name="Albersmeier A."/>
            <person name="Kalinowski J."/>
            <person name="Ruckert C."/>
        </authorList>
    </citation>
    <scope>NUCLEOTIDE SEQUENCE</scope>
    <source>
        <strain evidence="10">CGMCC 1.12160</strain>
    </source>
</reference>
<keyword evidence="3 7" id="KW-0547">Nucleotide-binding</keyword>
<dbReference type="PRINTS" id="PR00982">
    <property type="entry name" value="TRNASYNTHLYS"/>
</dbReference>
<feature type="binding site" evidence="7">
    <location>
        <position position="414"/>
    </location>
    <ligand>
        <name>Mg(2+)</name>
        <dbReference type="ChEBI" id="CHEBI:18420"/>
        <label>1</label>
    </ligand>
</feature>
<keyword evidence="1 7" id="KW-0436">Ligase</keyword>
<keyword evidence="11" id="KW-1185">Reference proteome</keyword>
<dbReference type="PANTHER" id="PTHR42918:SF15">
    <property type="entry name" value="LYSINE--TRNA LIGASE, CHLOROPLASTIC_MITOCHONDRIAL"/>
    <property type="match status" value="1"/>
</dbReference>
<dbReference type="GO" id="GO:0000287">
    <property type="term" value="F:magnesium ion binding"/>
    <property type="evidence" value="ECO:0007669"/>
    <property type="project" value="UniProtKB-UniRule"/>
</dbReference>
<dbReference type="InterPro" id="IPR006195">
    <property type="entry name" value="aa-tRNA-synth_II"/>
</dbReference>
<evidence type="ECO:0000256" key="1">
    <source>
        <dbReference type="ARBA" id="ARBA00022598"/>
    </source>
</evidence>
<evidence type="ECO:0000256" key="8">
    <source>
        <dbReference type="RuleBase" id="RU000336"/>
    </source>
</evidence>
<dbReference type="SUPFAM" id="SSF50249">
    <property type="entry name" value="Nucleic acid-binding proteins"/>
    <property type="match status" value="1"/>
</dbReference>
<dbReference type="InterPro" id="IPR044136">
    <property type="entry name" value="Lys-tRNA-ligase_II_N"/>
</dbReference>
<dbReference type="InterPro" id="IPR004364">
    <property type="entry name" value="Aa-tRNA-synt_II"/>
</dbReference>
<reference evidence="10" key="2">
    <citation type="submission" date="2020-09" db="EMBL/GenBank/DDBJ databases">
        <authorList>
            <person name="Sun Q."/>
            <person name="Zhou Y."/>
        </authorList>
    </citation>
    <scope>NUCLEOTIDE SEQUENCE</scope>
    <source>
        <strain evidence="10">CGMCC 1.12160</strain>
    </source>
</reference>
<dbReference type="SUPFAM" id="SSF55681">
    <property type="entry name" value="Class II aaRS and biotin synthetases"/>
    <property type="match status" value="1"/>
</dbReference>
<feature type="domain" description="Aminoacyl-transfer RNA synthetases class-II family profile" evidence="9">
    <location>
        <begin position="149"/>
        <end position="501"/>
    </location>
</feature>
<keyword evidence="7 8" id="KW-0460">Magnesium</keyword>
<dbReference type="HAMAP" id="MF_00252">
    <property type="entry name" value="Lys_tRNA_synth_class2"/>
    <property type="match status" value="1"/>
</dbReference>
<dbReference type="NCBIfam" id="TIGR00499">
    <property type="entry name" value="lysS_bact"/>
    <property type="match status" value="1"/>
</dbReference>
<organism evidence="10 11">
    <name type="scientific">Ornithinimicrobium tianjinense</name>
    <dbReference type="NCBI Taxonomy" id="1195761"/>
    <lineage>
        <taxon>Bacteria</taxon>
        <taxon>Bacillati</taxon>
        <taxon>Actinomycetota</taxon>
        <taxon>Actinomycetes</taxon>
        <taxon>Micrococcales</taxon>
        <taxon>Ornithinimicrobiaceae</taxon>
        <taxon>Ornithinimicrobium</taxon>
    </lineage>
</organism>
<evidence type="ECO:0000313" key="10">
    <source>
        <dbReference type="EMBL" id="GGF37751.1"/>
    </source>
</evidence>
<comment type="subcellular location">
    <subcellularLocation>
        <location evidence="7">Cytoplasm</location>
    </subcellularLocation>
</comment>
<dbReference type="Pfam" id="PF01336">
    <property type="entry name" value="tRNA_anti-codon"/>
    <property type="match status" value="1"/>
</dbReference>
<proteinExistence type="inferred from homology"/>
<comment type="cofactor">
    <cofactor evidence="7 8">
        <name>Mg(2+)</name>
        <dbReference type="ChEBI" id="CHEBI:18420"/>
    </cofactor>
    <text evidence="7 8">Binds 3 Mg(2+) ions per subunit.</text>
</comment>
<evidence type="ECO:0000256" key="3">
    <source>
        <dbReference type="ARBA" id="ARBA00022741"/>
    </source>
</evidence>
<evidence type="ECO:0000313" key="11">
    <source>
        <dbReference type="Proteomes" id="UP000605670"/>
    </source>
</evidence>
<evidence type="ECO:0000259" key="9">
    <source>
        <dbReference type="PROSITE" id="PS50862"/>
    </source>
</evidence>
<feature type="binding site" evidence="7">
    <location>
        <position position="421"/>
    </location>
    <ligand>
        <name>Mg(2+)</name>
        <dbReference type="ChEBI" id="CHEBI:18420"/>
        <label>1</label>
    </ligand>
</feature>
<dbReference type="InterPro" id="IPR045864">
    <property type="entry name" value="aa-tRNA-synth_II/BPL/LPL"/>
</dbReference>
<dbReference type="PROSITE" id="PS50862">
    <property type="entry name" value="AA_TRNA_LIGASE_II"/>
    <property type="match status" value="1"/>
</dbReference>
<dbReference type="GO" id="GO:0000049">
    <property type="term" value="F:tRNA binding"/>
    <property type="evidence" value="ECO:0007669"/>
    <property type="project" value="TreeGrafter"/>
</dbReference>
<dbReference type="InterPro" id="IPR018149">
    <property type="entry name" value="Lys-tRNA-synth_II_C"/>
</dbReference>
<dbReference type="CDD" id="cd04322">
    <property type="entry name" value="LysRS_N"/>
    <property type="match status" value="1"/>
</dbReference>
<dbReference type="PANTHER" id="PTHR42918">
    <property type="entry name" value="LYSYL-TRNA SYNTHETASE"/>
    <property type="match status" value="1"/>
</dbReference>
<comment type="catalytic activity">
    <reaction evidence="6 7 8">
        <text>tRNA(Lys) + L-lysine + ATP = L-lysyl-tRNA(Lys) + AMP + diphosphate</text>
        <dbReference type="Rhea" id="RHEA:20792"/>
        <dbReference type="Rhea" id="RHEA-COMP:9696"/>
        <dbReference type="Rhea" id="RHEA-COMP:9697"/>
        <dbReference type="ChEBI" id="CHEBI:30616"/>
        <dbReference type="ChEBI" id="CHEBI:32551"/>
        <dbReference type="ChEBI" id="CHEBI:33019"/>
        <dbReference type="ChEBI" id="CHEBI:78442"/>
        <dbReference type="ChEBI" id="CHEBI:78529"/>
        <dbReference type="ChEBI" id="CHEBI:456215"/>
        <dbReference type="EC" id="6.1.1.6"/>
    </reaction>
</comment>
<keyword evidence="5 7" id="KW-0030">Aminoacyl-tRNA synthetase</keyword>
<dbReference type="Pfam" id="PF00152">
    <property type="entry name" value="tRNA-synt_2"/>
    <property type="match status" value="1"/>
</dbReference>
<dbReference type="GO" id="GO:0006430">
    <property type="term" value="P:lysyl-tRNA aminoacylation"/>
    <property type="evidence" value="ECO:0007669"/>
    <property type="project" value="UniProtKB-UniRule"/>
</dbReference>
<dbReference type="GO" id="GO:0004824">
    <property type="term" value="F:lysine-tRNA ligase activity"/>
    <property type="evidence" value="ECO:0007669"/>
    <property type="project" value="UniProtKB-UniRule"/>
</dbReference>
<evidence type="ECO:0000256" key="2">
    <source>
        <dbReference type="ARBA" id="ARBA00022723"/>
    </source>
</evidence>
<dbReference type="GO" id="GO:0005829">
    <property type="term" value="C:cytosol"/>
    <property type="evidence" value="ECO:0007669"/>
    <property type="project" value="TreeGrafter"/>
</dbReference>
<evidence type="ECO:0000256" key="7">
    <source>
        <dbReference type="HAMAP-Rule" id="MF_00252"/>
    </source>
</evidence>
<accession>A0A917BFL0</accession>
<protein>
    <recommendedName>
        <fullName evidence="7">Lysine--tRNA ligase</fullName>
        <ecNumber evidence="7">6.1.1.6</ecNumber>
    </recommendedName>
    <alternativeName>
        <fullName evidence="7">Lysyl-tRNA synthetase</fullName>
        <shortName evidence="7">LysRS</shortName>
    </alternativeName>
</protein>
<keyword evidence="4 7" id="KW-0067">ATP-binding</keyword>
<dbReference type="Gene3D" id="3.30.930.10">
    <property type="entry name" value="Bira Bifunctional Protein, Domain 2"/>
    <property type="match status" value="1"/>
</dbReference>
<keyword evidence="7" id="KW-0963">Cytoplasm</keyword>
<dbReference type="InterPro" id="IPR004365">
    <property type="entry name" value="NA-bd_OB_tRNA"/>
</dbReference>
<dbReference type="NCBIfam" id="NF001756">
    <property type="entry name" value="PRK00484.1"/>
    <property type="match status" value="1"/>
</dbReference>
<sequence>MSDASPQPVPEVDLPEQMKVRRGKREALLADGDAYAVGVPLTHTVAEVREQWAHLQTGEETQDEVGVAGRVVFVRNTGKLCFATLQAGDGTRLQAMLSLAEVGQESLDRWKSLVDLGDHVFVHGRVISSRRGELSVMAGSWQMVSKALRPLPVLHKDLSEEQRVRQRYVDLIVRDEARQMVRTKAAVLRSIRSTLDGFGFVEVETPILSTTHGGAAAPFQTHLNAFDIDMYLRGYTEIALKKAVVGGIDKVYEIGRVFRNEGIDSTHSAEFTELEFYEAYGDQFTAAERTRAIILDAAEAVGVGTTLTDYRGREIDLSGEWRWLPILDAVSEALGEQVDAEETPDNVARLRRLSADRDIALQPAWGAGEIILELFEQLVEETLIQPTFVCDYPESVRPLARRHRDQTGLVEAWDLIIGGVELAPSYTELVDPVIQRERLTAQAQLAAGGDLEAMQLDEDFLRALEYGAPPMGGTGMGVDRLIMLLTGSSIRETILFPLLRPEA</sequence>
<comment type="caution">
    <text evidence="10">The sequence shown here is derived from an EMBL/GenBank/DDBJ whole genome shotgun (WGS) entry which is preliminary data.</text>
</comment>
<dbReference type="InterPro" id="IPR012340">
    <property type="entry name" value="NA-bd_OB-fold"/>
</dbReference>
<evidence type="ECO:0000256" key="6">
    <source>
        <dbReference type="ARBA" id="ARBA00048573"/>
    </source>
</evidence>
<evidence type="ECO:0000256" key="4">
    <source>
        <dbReference type="ARBA" id="ARBA00022840"/>
    </source>
</evidence>
<dbReference type="Proteomes" id="UP000605670">
    <property type="component" value="Unassembled WGS sequence"/>
</dbReference>
<name>A0A917BFL0_9MICO</name>
<dbReference type="GO" id="GO:0005524">
    <property type="term" value="F:ATP binding"/>
    <property type="evidence" value="ECO:0007669"/>
    <property type="project" value="UniProtKB-UniRule"/>
</dbReference>
<keyword evidence="7" id="KW-0648">Protein biosynthesis</keyword>
<comment type="similarity">
    <text evidence="7">Belongs to the class-II aminoacyl-tRNA synthetase family.</text>
</comment>
<dbReference type="EMBL" id="BMEM01000001">
    <property type="protein sequence ID" value="GGF37751.1"/>
    <property type="molecule type" value="Genomic_DNA"/>
</dbReference>
<dbReference type="EC" id="6.1.1.6" evidence="7"/>
<gene>
    <name evidence="7 10" type="primary">lysS</name>
    <name evidence="10" type="ORF">GCM10011366_01590</name>
</gene>
<evidence type="ECO:0000256" key="5">
    <source>
        <dbReference type="ARBA" id="ARBA00023146"/>
    </source>
</evidence>
<comment type="subunit">
    <text evidence="7">Homodimer.</text>
</comment>